<dbReference type="CDD" id="cd07717">
    <property type="entry name" value="RNaseZ_ZiPD-like_MBL-fold"/>
    <property type="match status" value="1"/>
</dbReference>
<dbReference type="EC" id="3.1.26.11" evidence="8"/>
<comment type="function">
    <text evidence="8">Zinc phosphodiesterase, which displays some tRNA 3'-processing endonuclease activity. Probably involved in tRNA maturation, by removing a 3'-trailer from precursor tRNA.</text>
</comment>
<comment type="cofactor">
    <cofactor evidence="8">
        <name>Zn(2+)</name>
        <dbReference type="ChEBI" id="CHEBI:29105"/>
    </cofactor>
    <text evidence="8">Binds 2 Zn(2+) ions.</text>
</comment>
<organism evidence="10 11">
    <name type="scientific">Methanoculleus thermophilus</name>
    <dbReference type="NCBI Taxonomy" id="2200"/>
    <lineage>
        <taxon>Archaea</taxon>
        <taxon>Methanobacteriati</taxon>
        <taxon>Methanobacteriota</taxon>
        <taxon>Stenosarchaea group</taxon>
        <taxon>Methanomicrobia</taxon>
        <taxon>Methanomicrobiales</taxon>
        <taxon>Methanomicrobiaceae</taxon>
        <taxon>Methanoculleus</taxon>
    </lineage>
</organism>
<comment type="subunit">
    <text evidence="1 8">Homodimer.</text>
</comment>
<feature type="active site" description="Proton acceptor" evidence="8">
    <location>
        <position position="71"/>
    </location>
</feature>
<evidence type="ECO:0000256" key="8">
    <source>
        <dbReference type="HAMAP-Rule" id="MF_01818"/>
    </source>
</evidence>
<dbReference type="HAMAP" id="MF_01818">
    <property type="entry name" value="RNase_Z_BN"/>
    <property type="match status" value="1"/>
</dbReference>
<evidence type="ECO:0000256" key="1">
    <source>
        <dbReference type="ARBA" id="ARBA00011738"/>
    </source>
</evidence>
<feature type="binding site" evidence="8">
    <location>
        <position position="71"/>
    </location>
    <ligand>
        <name>Zn(2+)</name>
        <dbReference type="ChEBI" id="CHEBI:29105"/>
        <label>2</label>
        <note>catalytic</note>
    </ligand>
</feature>
<dbReference type="Proteomes" id="UP000326500">
    <property type="component" value="Unassembled WGS sequence"/>
</dbReference>
<dbReference type="Pfam" id="PF00753">
    <property type="entry name" value="Lactamase_B"/>
    <property type="match status" value="1"/>
</dbReference>
<keyword evidence="3 8" id="KW-0540">Nuclease</keyword>
<dbReference type="GO" id="GO:0042781">
    <property type="term" value="F:3'-tRNA processing endoribonuclease activity"/>
    <property type="evidence" value="ECO:0007669"/>
    <property type="project" value="UniProtKB-UniRule"/>
</dbReference>
<dbReference type="PANTHER" id="PTHR46018:SF2">
    <property type="entry name" value="ZINC PHOSPHODIESTERASE ELAC PROTEIN 1"/>
    <property type="match status" value="1"/>
</dbReference>
<feature type="binding site" evidence="8">
    <location>
        <position position="67"/>
    </location>
    <ligand>
        <name>Zn(2+)</name>
        <dbReference type="ChEBI" id="CHEBI:29105"/>
        <label>1</label>
        <note>catalytic</note>
    </ligand>
</feature>
<dbReference type="EMBL" id="FNFT01000003">
    <property type="protein sequence ID" value="SDK06624.1"/>
    <property type="molecule type" value="Genomic_DNA"/>
</dbReference>
<dbReference type="InterPro" id="IPR001279">
    <property type="entry name" value="Metallo-B-lactamas"/>
</dbReference>
<feature type="binding site" evidence="8">
    <location>
        <position position="218"/>
    </location>
    <ligand>
        <name>Zn(2+)</name>
        <dbReference type="ChEBI" id="CHEBI:29105"/>
        <label>2</label>
        <note>catalytic</note>
    </ligand>
</feature>
<keyword evidence="11" id="KW-1185">Reference proteome</keyword>
<sequence length="317" mass="34965">MVHIAGETLHVHFLGTAGALPSPQRNPSSVLIRRGADTLLFDCGEGTQQQMMRARTGFTVNAIFITHWHADHFLGVFGLVETLAFMGRTDPLPIYGPPWVEEFVEIVQKINRHARGFPVTAHTLEHGSVVPFNGYTVRAFATLHGISGLGYVLEEDERPGRFNRERAIELGVPPGPLFGRLQRGETVRIVRDGVEVEVRPDDVLGMPRPGRKIVYTGDTRPLQHQPDTAALIRDADLLIHDATFDDQESNRAREVLHSTAGEAGEAAAALGARMLALLHISSRYASTANHIRDAKRHYEGDVILPADLAVLEITYRS</sequence>
<evidence type="ECO:0000313" key="11">
    <source>
        <dbReference type="Proteomes" id="UP000326500"/>
    </source>
</evidence>
<comment type="similarity">
    <text evidence="8">Belongs to the RNase Z family.</text>
</comment>
<feature type="domain" description="Metallo-beta-lactamase" evidence="9">
    <location>
        <begin position="26"/>
        <end position="218"/>
    </location>
</feature>
<feature type="binding site" evidence="8">
    <location>
        <position position="69"/>
    </location>
    <ligand>
        <name>Zn(2+)</name>
        <dbReference type="ChEBI" id="CHEBI:29105"/>
        <label>1</label>
        <note>catalytic</note>
    </ligand>
</feature>
<keyword evidence="6 8" id="KW-0378">Hydrolase</keyword>
<dbReference type="NCBIfam" id="TIGR02651">
    <property type="entry name" value="RNase_Z"/>
    <property type="match status" value="1"/>
</dbReference>
<evidence type="ECO:0000256" key="4">
    <source>
        <dbReference type="ARBA" id="ARBA00022723"/>
    </source>
</evidence>
<dbReference type="SUPFAM" id="SSF56281">
    <property type="entry name" value="Metallo-hydrolase/oxidoreductase"/>
    <property type="match status" value="1"/>
</dbReference>
<proteinExistence type="inferred from homology"/>
<evidence type="ECO:0000256" key="6">
    <source>
        <dbReference type="ARBA" id="ARBA00022801"/>
    </source>
</evidence>
<evidence type="ECO:0000256" key="2">
    <source>
        <dbReference type="ARBA" id="ARBA00022694"/>
    </source>
</evidence>
<dbReference type="STRING" id="2200.GCA_001571405_00076"/>
<keyword evidence="4 8" id="KW-0479">Metal-binding</keyword>
<evidence type="ECO:0000259" key="9">
    <source>
        <dbReference type="SMART" id="SM00849"/>
    </source>
</evidence>
<dbReference type="Pfam" id="PF12706">
    <property type="entry name" value="Lactamase_B_2"/>
    <property type="match status" value="1"/>
</dbReference>
<dbReference type="GO" id="GO:0008270">
    <property type="term" value="F:zinc ion binding"/>
    <property type="evidence" value="ECO:0007669"/>
    <property type="project" value="UniProtKB-UniRule"/>
</dbReference>
<dbReference type="InterPro" id="IPR013471">
    <property type="entry name" value="RNase_Z/BN"/>
</dbReference>
<keyword evidence="7 8" id="KW-0862">Zinc</keyword>
<reference evidence="10 11" key="1">
    <citation type="submission" date="2016-10" db="EMBL/GenBank/DDBJ databases">
        <authorList>
            <person name="Varghese N."/>
            <person name="Submissions S."/>
        </authorList>
    </citation>
    <scope>NUCLEOTIDE SEQUENCE [LARGE SCALE GENOMIC DNA]</scope>
    <source>
        <strain evidence="10 11">DSM 2373</strain>
    </source>
</reference>
<name>A0A1G8YW11_9EURY</name>
<evidence type="ECO:0000256" key="5">
    <source>
        <dbReference type="ARBA" id="ARBA00022759"/>
    </source>
</evidence>
<feature type="binding site" evidence="8">
    <location>
        <position position="279"/>
    </location>
    <ligand>
        <name>Zn(2+)</name>
        <dbReference type="ChEBI" id="CHEBI:29105"/>
        <label>2</label>
        <note>catalytic</note>
    </ligand>
</feature>
<dbReference type="Gene3D" id="3.60.15.10">
    <property type="entry name" value="Ribonuclease Z/Hydroxyacylglutathione hydrolase-like"/>
    <property type="match status" value="1"/>
</dbReference>
<keyword evidence="5 8" id="KW-0255">Endonuclease</keyword>
<feature type="binding site" evidence="8">
    <location>
        <position position="72"/>
    </location>
    <ligand>
        <name>Zn(2+)</name>
        <dbReference type="ChEBI" id="CHEBI:29105"/>
        <label>2</label>
        <note>catalytic</note>
    </ligand>
</feature>
<dbReference type="RefSeq" id="WP_083524694.1">
    <property type="nucleotide sequence ID" value="NZ_BCNX01000003.1"/>
</dbReference>
<gene>
    <name evidence="8" type="primary">rnz</name>
    <name evidence="10" type="ORF">SAMN04488571_103219</name>
</gene>
<dbReference type="AlphaFoldDB" id="A0A1G8YW11"/>
<feature type="binding site" evidence="8">
    <location>
        <position position="144"/>
    </location>
    <ligand>
        <name>Zn(2+)</name>
        <dbReference type="ChEBI" id="CHEBI:29105"/>
        <label>1</label>
        <note>catalytic</note>
    </ligand>
</feature>
<keyword evidence="2 8" id="KW-0819">tRNA processing</keyword>
<protein>
    <recommendedName>
        <fullName evidence="8">Ribonuclease Z</fullName>
        <shortName evidence="8">RNase Z</shortName>
        <ecNumber evidence="8">3.1.26.11</ecNumber>
    </recommendedName>
    <alternativeName>
        <fullName evidence="8">tRNA 3 endonuclease</fullName>
    </alternativeName>
    <alternativeName>
        <fullName evidence="8">tRNase Z</fullName>
    </alternativeName>
</protein>
<accession>A0A1G8YW11</accession>
<dbReference type="SMART" id="SM00849">
    <property type="entry name" value="Lactamase_B"/>
    <property type="match status" value="1"/>
</dbReference>
<dbReference type="OrthoDB" id="85118at2157"/>
<evidence type="ECO:0000256" key="7">
    <source>
        <dbReference type="ARBA" id="ARBA00022833"/>
    </source>
</evidence>
<evidence type="ECO:0000313" key="10">
    <source>
        <dbReference type="EMBL" id="SDK06624.1"/>
    </source>
</evidence>
<dbReference type="PANTHER" id="PTHR46018">
    <property type="entry name" value="ZINC PHOSPHODIESTERASE ELAC PROTEIN 1"/>
    <property type="match status" value="1"/>
</dbReference>
<feature type="binding site" evidence="8">
    <location>
        <position position="218"/>
    </location>
    <ligand>
        <name>Zn(2+)</name>
        <dbReference type="ChEBI" id="CHEBI:29105"/>
        <label>1</label>
        <note>catalytic</note>
    </ligand>
</feature>
<evidence type="ECO:0000256" key="3">
    <source>
        <dbReference type="ARBA" id="ARBA00022722"/>
    </source>
</evidence>
<comment type="catalytic activity">
    <reaction evidence="8">
        <text>Endonucleolytic cleavage of RNA, removing extra 3' nucleotides from tRNA precursor, generating 3' termini of tRNAs. A 3'-hydroxy group is left at the tRNA terminus and a 5'-phosphoryl group is left at the trailer molecule.</text>
        <dbReference type="EC" id="3.1.26.11"/>
    </reaction>
</comment>
<dbReference type="InterPro" id="IPR036866">
    <property type="entry name" value="RibonucZ/Hydroxyglut_hydro"/>
</dbReference>
<dbReference type="NCBIfam" id="NF000801">
    <property type="entry name" value="PRK00055.1-3"/>
    <property type="match status" value="1"/>
</dbReference>